<dbReference type="InterPro" id="IPR016166">
    <property type="entry name" value="FAD-bd_PCMH"/>
</dbReference>
<organism evidence="10 11">
    <name type="scientific">Aegilops tauschii subsp. strangulata</name>
    <name type="common">Goatgrass</name>
    <dbReference type="NCBI Taxonomy" id="200361"/>
    <lineage>
        <taxon>Eukaryota</taxon>
        <taxon>Viridiplantae</taxon>
        <taxon>Streptophyta</taxon>
        <taxon>Embryophyta</taxon>
        <taxon>Tracheophyta</taxon>
        <taxon>Spermatophyta</taxon>
        <taxon>Magnoliopsida</taxon>
        <taxon>Liliopsida</taxon>
        <taxon>Poales</taxon>
        <taxon>Poaceae</taxon>
        <taxon>BOP clade</taxon>
        <taxon>Pooideae</taxon>
        <taxon>Triticodae</taxon>
        <taxon>Triticeae</taxon>
        <taxon>Triticinae</taxon>
        <taxon>Aegilops</taxon>
    </lineage>
</organism>
<dbReference type="STRING" id="200361.A0A453JDL4"/>
<reference evidence="10" key="3">
    <citation type="journal article" date="2017" name="Nature">
        <title>Genome sequence of the progenitor of the wheat D genome Aegilops tauschii.</title>
        <authorList>
            <person name="Luo M.C."/>
            <person name="Gu Y.Q."/>
            <person name="Puiu D."/>
            <person name="Wang H."/>
            <person name="Twardziok S.O."/>
            <person name="Deal K.R."/>
            <person name="Huo N."/>
            <person name="Zhu T."/>
            <person name="Wang L."/>
            <person name="Wang Y."/>
            <person name="McGuire P.E."/>
            <person name="Liu S."/>
            <person name="Long H."/>
            <person name="Ramasamy R.K."/>
            <person name="Rodriguez J.C."/>
            <person name="Van S.L."/>
            <person name="Yuan L."/>
            <person name="Wang Z."/>
            <person name="Xia Z."/>
            <person name="Xiao L."/>
            <person name="Anderson O.D."/>
            <person name="Ouyang S."/>
            <person name="Liang Y."/>
            <person name="Zimin A.V."/>
            <person name="Pertea G."/>
            <person name="Qi P."/>
            <person name="Bennetzen J.L."/>
            <person name="Dai X."/>
            <person name="Dawson M.W."/>
            <person name="Muller H.G."/>
            <person name="Kugler K."/>
            <person name="Rivarola-Duarte L."/>
            <person name="Spannagl M."/>
            <person name="Mayer K.F.X."/>
            <person name="Lu F.H."/>
            <person name="Bevan M.W."/>
            <person name="Leroy P."/>
            <person name="Li P."/>
            <person name="You F.M."/>
            <person name="Sun Q."/>
            <person name="Liu Z."/>
            <person name="Lyons E."/>
            <person name="Wicker T."/>
            <person name="Salzberg S.L."/>
            <person name="Devos K.M."/>
            <person name="Dvorak J."/>
        </authorList>
    </citation>
    <scope>NUCLEOTIDE SEQUENCE [LARGE SCALE GENOMIC DNA]</scope>
    <source>
        <strain evidence="10">cv. AL8/78</strain>
    </source>
</reference>
<accession>A0A453JDL4</accession>
<reference evidence="10" key="5">
    <citation type="journal article" date="2021" name="G3 (Bethesda)">
        <title>Aegilops tauschii genome assembly Aet v5.0 features greater sequence contiguity and improved annotation.</title>
        <authorList>
            <person name="Wang L."/>
            <person name="Zhu T."/>
            <person name="Rodriguez J.C."/>
            <person name="Deal K.R."/>
            <person name="Dubcovsky J."/>
            <person name="McGuire P.E."/>
            <person name="Lux T."/>
            <person name="Spannagl M."/>
            <person name="Mayer K.F.X."/>
            <person name="Baldrich P."/>
            <person name="Meyers B.C."/>
            <person name="Huo N."/>
            <person name="Gu Y.Q."/>
            <person name="Zhou H."/>
            <person name="Devos K.M."/>
            <person name="Bennetzen J.L."/>
            <person name="Unver T."/>
            <person name="Budak H."/>
            <person name="Gulick P.J."/>
            <person name="Galiba G."/>
            <person name="Kalapos B."/>
            <person name="Nelson D.R."/>
            <person name="Li P."/>
            <person name="You F.M."/>
            <person name="Luo M.C."/>
            <person name="Dvorak J."/>
        </authorList>
    </citation>
    <scope>NUCLEOTIDE SEQUENCE [LARGE SCALE GENOMIC DNA]</scope>
    <source>
        <strain evidence="10">cv. AL8/78</strain>
    </source>
</reference>
<dbReference type="Pfam" id="PF04030">
    <property type="entry name" value="ALO"/>
    <property type="match status" value="1"/>
</dbReference>
<reference evidence="10" key="4">
    <citation type="submission" date="2019-03" db="UniProtKB">
        <authorList>
            <consortium name="EnsemblPlants"/>
        </authorList>
    </citation>
    <scope>IDENTIFICATION</scope>
</reference>
<evidence type="ECO:0000313" key="10">
    <source>
        <dbReference type="EnsemblPlants" id="AET4Gv20882900.4"/>
    </source>
</evidence>
<dbReference type="UniPathway" id="UPA00132"/>
<dbReference type="GO" id="GO:0016020">
    <property type="term" value="C:membrane"/>
    <property type="evidence" value="ECO:0007669"/>
    <property type="project" value="InterPro"/>
</dbReference>
<dbReference type="GO" id="GO:0050105">
    <property type="term" value="F:L-gulonolactone oxidase activity"/>
    <property type="evidence" value="ECO:0007669"/>
    <property type="project" value="UniProtKB-EC"/>
</dbReference>
<dbReference type="PROSITE" id="PS51387">
    <property type="entry name" value="FAD_PCMH"/>
    <property type="match status" value="1"/>
</dbReference>
<keyword evidence="5" id="KW-0060">Ascorbate biosynthesis</keyword>
<dbReference type="Gene3D" id="3.30.465.10">
    <property type="match status" value="1"/>
</dbReference>
<comment type="similarity">
    <text evidence="3">Belongs to the oxygen-dependent FAD-linked oxidoreductase family.</text>
</comment>
<dbReference type="Gene3D" id="3.30.43.10">
    <property type="entry name" value="Uridine Diphospho-n-acetylenolpyruvylglucosamine Reductase, domain 2"/>
    <property type="match status" value="1"/>
</dbReference>
<dbReference type="InterPro" id="IPR010030">
    <property type="entry name" value="GULO_Plant"/>
</dbReference>
<dbReference type="GO" id="GO:0071949">
    <property type="term" value="F:FAD binding"/>
    <property type="evidence" value="ECO:0007669"/>
    <property type="project" value="InterPro"/>
</dbReference>
<dbReference type="NCBIfam" id="TIGR01677">
    <property type="entry name" value="pln_FAD_oxido"/>
    <property type="match status" value="1"/>
</dbReference>
<dbReference type="PANTHER" id="PTHR13878">
    <property type="entry name" value="GULONOLACTONE OXIDASE"/>
    <property type="match status" value="1"/>
</dbReference>
<dbReference type="Proteomes" id="UP000015105">
    <property type="component" value="Chromosome 4D"/>
</dbReference>
<dbReference type="InterPro" id="IPR016169">
    <property type="entry name" value="FAD-bd_PCMH_sub2"/>
</dbReference>
<keyword evidence="7" id="KW-0560">Oxidoreductase</keyword>
<evidence type="ECO:0000256" key="6">
    <source>
        <dbReference type="ARBA" id="ARBA00022729"/>
    </source>
</evidence>
<dbReference type="AlphaFoldDB" id="A0A453JDL4"/>
<evidence type="ECO:0000256" key="3">
    <source>
        <dbReference type="ARBA" id="ARBA00005466"/>
    </source>
</evidence>
<dbReference type="InterPro" id="IPR006094">
    <property type="entry name" value="Oxid_FAD_bind_N"/>
</dbReference>
<dbReference type="Pfam" id="PF22906">
    <property type="entry name" value="GULLO2-like_3rd"/>
    <property type="match status" value="1"/>
</dbReference>
<reference evidence="11" key="1">
    <citation type="journal article" date="2014" name="Science">
        <title>Ancient hybridizations among the ancestral genomes of bread wheat.</title>
        <authorList>
            <consortium name="International Wheat Genome Sequencing Consortium,"/>
            <person name="Marcussen T."/>
            <person name="Sandve S.R."/>
            <person name="Heier L."/>
            <person name="Spannagl M."/>
            <person name="Pfeifer M."/>
            <person name="Jakobsen K.S."/>
            <person name="Wulff B.B."/>
            <person name="Steuernagel B."/>
            <person name="Mayer K.F."/>
            <person name="Olsen O.A."/>
        </authorList>
    </citation>
    <scope>NUCLEOTIDE SEQUENCE [LARGE SCALE GENOMIC DNA]</scope>
    <source>
        <strain evidence="11">cv. AL8/78</strain>
    </source>
</reference>
<dbReference type="GO" id="GO:0019853">
    <property type="term" value="P:L-ascorbic acid biosynthetic process"/>
    <property type="evidence" value="ECO:0007669"/>
    <property type="project" value="UniProtKB-UniPathway"/>
</dbReference>
<dbReference type="SUPFAM" id="SSF56176">
    <property type="entry name" value="FAD-binding/transporter-associated domain-like"/>
    <property type="match status" value="1"/>
</dbReference>
<proteinExistence type="inferred from homology"/>
<dbReference type="EnsemblPlants" id="AET4Gv20882900.4">
    <property type="protein sequence ID" value="AET4Gv20882900.4"/>
    <property type="gene ID" value="AET4Gv20882900"/>
</dbReference>
<dbReference type="InterPro" id="IPR036318">
    <property type="entry name" value="FAD-bd_PCMH-like_sf"/>
</dbReference>
<evidence type="ECO:0000256" key="1">
    <source>
        <dbReference type="ARBA" id="ARBA00001974"/>
    </source>
</evidence>
<evidence type="ECO:0000256" key="2">
    <source>
        <dbReference type="ARBA" id="ARBA00005147"/>
    </source>
</evidence>
<dbReference type="InterPro" id="IPR007173">
    <property type="entry name" value="ALO_C"/>
</dbReference>
<protein>
    <recommendedName>
        <fullName evidence="4">L-gulonolactone oxidase</fullName>
        <ecNumber evidence="4">1.1.3.8</ecNumber>
    </recommendedName>
</protein>
<dbReference type="Gramene" id="AET4Gv20882900.4">
    <property type="protein sequence ID" value="AET4Gv20882900.4"/>
    <property type="gene ID" value="AET4Gv20882900"/>
</dbReference>
<dbReference type="Gene3D" id="3.30.70.2520">
    <property type="match status" value="1"/>
</dbReference>
<comment type="cofactor">
    <cofactor evidence="1">
        <name>FAD</name>
        <dbReference type="ChEBI" id="CHEBI:57692"/>
    </cofactor>
</comment>
<reference evidence="11" key="2">
    <citation type="journal article" date="2017" name="Nat. Plants">
        <title>The Aegilops tauschii genome reveals multiple impacts of transposons.</title>
        <authorList>
            <person name="Zhao G."/>
            <person name="Zou C."/>
            <person name="Li K."/>
            <person name="Wang K."/>
            <person name="Li T."/>
            <person name="Gao L."/>
            <person name="Zhang X."/>
            <person name="Wang H."/>
            <person name="Yang Z."/>
            <person name="Liu X."/>
            <person name="Jiang W."/>
            <person name="Mao L."/>
            <person name="Kong X."/>
            <person name="Jiao Y."/>
            <person name="Jia J."/>
        </authorList>
    </citation>
    <scope>NUCLEOTIDE SEQUENCE [LARGE SCALE GENOMIC DNA]</scope>
    <source>
        <strain evidence="11">cv. AL8/78</strain>
    </source>
</reference>
<evidence type="ECO:0000313" key="11">
    <source>
        <dbReference type="Proteomes" id="UP000015105"/>
    </source>
</evidence>
<evidence type="ECO:0000259" key="9">
    <source>
        <dbReference type="PROSITE" id="PS51387"/>
    </source>
</evidence>
<keyword evidence="11" id="KW-1185">Reference proteome</keyword>
<name>A0A453JDL4_AEGTS</name>
<evidence type="ECO:0000256" key="4">
    <source>
        <dbReference type="ARBA" id="ARBA00013121"/>
    </source>
</evidence>
<comment type="catalytic activity">
    <reaction evidence="8">
        <text>L-gulono-1,4-lactone + O2 = L-ascorbate + H2O2 + H(+)</text>
        <dbReference type="Rhea" id="RHEA:32363"/>
        <dbReference type="ChEBI" id="CHEBI:15378"/>
        <dbReference type="ChEBI" id="CHEBI:15379"/>
        <dbReference type="ChEBI" id="CHEBI:16240"/>
        <dbReference type="ChEBI" id="CHEBI:17587"/>
        <dbReference type="ChEBI" id="CHEBI:38290"/>
        <dbReference type="EC" id="1.1.3.8"/>
    </reaction>
</comment>
<dbReference type="InterPro" id="IPR050432">
    <property type="entry name" value="FAD-linked_Oxidoreductases_BP"/>
</dbReference>
<dbReference type="GO" id="GO:0003885">
    <property type="term" value="F:D-arabinono-1,4-lactone oxidase activity"/>
    <property type="evidence" value="ECO:0007669"/>
    <property type="project" value="InterPro"/>
</dbReference>
<dbReference type="PANTHER" id="PTHR13878:SF126">
    <property type="entry name" value="FAD-BINDING PCMH-TYPE DOMAIN-CONTAINING PROTEIN"/>
    <property type="match status" value="1"/>
</dbReference>
<evidence type="ECO:0000256" key="8">
    <source>
        <dbReference type="ARBA" id="ARBA00048083"/>
    </source>
</evidence>
<dbReference type="InterPro" id="IPR055154">
    <property type="entry name" value="GULLO2-like_C"/>
</dbReference>
<comment type="pathway">
    <text evidence="2">Cofactor biosynthesis; L-ascorbate biosynthesis.</text>
</comment>
<dbReference type="InterPro" id="IPR016167">
    <property type="entry name" value="FAD-bd_PCMH_sub1"/>
</dbReference>
<evidence type="ECO:0000256" key="5">
    <source>
        <dbReference type="ARBA" id="ARBA00022644"/>
    </source>
</evidence>
<dbReference type="EC" id="1.1.3.8" evidence="4"/>
<dbReference type="Pfam" id="PF01565">
    <property type="entry name" value="FAD_binding_4"/>
    <property type="match status" value="1"/>
</dbReference>
<keyword evidence="6" id="KW-0732">Signal</keyword>
<sequence length="644" mass="69768">LPKALRVQVVGATHHPHSSTSTMSATSAVDGMEASRSSSLLPAALLMLLGLLLSRRACSSPPPDSVACARGTSDCTLANVYGSFPDRTACRAADAAFPRTEAELVVAVAAAAAAKRKVKAAPRHSHSFPKLACPGGRDGTIISTARLNRTVSIDAAQGLMTVEGGMVLRDLIRDAAAAGLALPHSPYWYGVSIGGLLATGAQGSSLWGKGSAVHEYVVGMRIVAPAPASQGFAVVRELGADHPDLDAAKVSLGVLGVVSQVTLQLQPMFKRSVTFLERDDSDLAAQVAVWGHLHEFGDMTWLPRQGKVIYRQDDRVDVSSPGDGLNDYLGFRSFPTLGLIVARVAEEHVEESNDMARCLAAGVLPASFPMQAYGFTNDGSSFTGYPVVGYQHRIQASGSCIDAKDNLLRSSCPWDPRVRSLFFYNTGFSVALSKAPALVADMQRLRDLNPRALCSLDAKMGVLIRYVGASSAYLGKTEDSVNFDFTYYRSYTQGRPRAHSDVIDELEQMALRKYGAVPQWGKNRNFAFDGAIAKYAKSGEFLKVKERYDPDGVFSSEWSDRVLGIDGSPNIVHKGCAIEGLCICSHDSHCAPEQGYYCRPGKMYAEARVCSFTRDLYPYMRWKPTVGAKSIYNRTWQIRHPIWH</sequence>
<evidence type="ECO:0000256" key="7">
    <source>
        <dbReference type="ARBA" id="ARBA00023002"/>
    </source>
</evidence>
<feature type="domain" description="FAD-binding PCMH-type" evidence="9">
    <location>
        <begin position="88"/>
        <end position="268"/>
    </location>
</feature>